<reference evidence="4 5" key="1">
    <citation type="journal article" date="2016" name="Environ. Microbiol.">
        <title>New Methyloceanibacter diversity from North Sea sediments includes methanotroph containing solely the soluble methane monooxygenase.</title>
        <authorList>
            <person name="Vekeman B."/>
            <person name="Kerckhof F.M."/>
            <person name="Cremers G."/>
            <person name="de Vos P."/>
            <person name="Vandamme P."/>
            <person name="Boon N."/>
            <person name="Op den Camp H.J."/>
            <person name="Heylen K."/>
        </authorList>
    </citation>
    <scope>NUCLEOTIDE SEQUENCE [LARGE SCALE GENOMIC DNA]</scope>
    <source>
        <strain evidence="4 5">R-67175</strain>
    </source>
</reference>
<feature type="domain" description="Response regulatory" evidence="3">
    <location>
        <begin position="1"/>
        <end position="107"/>
    </location>
</feature>
<dbReference type="PANTHER" id="PTHR44591">
    <property type="entry name" value="STRESS RESPONSE REGULATOR PROTEIN 1"/>
    <property type="match status" value="1"/>
</dbReference>
<dbReference type="Gene3D" id="3.40.50.2300">
    <property type="match status" value="1"/>
</dbReference>
<dbReference type="SUPFAM" id="SSF52172">
    <property type="entry name" value="CheY-like"/>
    <property type="match status" value="1"/>
</dbReference>
<dbReference type="InterPro" id="IPR050595">
    <property type="entry name" value="Bact_response_regulator"/>
</dbReference>
<name>A0A1E3VRL3_9HYPH</name>
<dbReference type="PANTHER" id="PTHR44591:SF23">
    <property type="entry name" value="CHEY SUBFAMILY"/>
    <property type="match status" value="1"/>
</dbReference>
<dbReference type="PROSITE" id="PS50110">
    <property type="entry name" value="RESPONSE_REGULATORY"/>
    <property type="match status" value="1"/>
</dbReference>
<keyword evidence="5" id="KW-1185">Reference proteome</keyword>
<protein>
    <recommendedName>
        <fullName evidence="3">Response regulatory domain-containing protein</fullName>
    </recommendedName>
</protein>
<evidence type="ECO:0000256" key="2">
    <source>
        <dbReference type="PROSITE-ProRule" id="PRU00169"/>
    </source>
</evidence>
<sequence>MRAILSHLLRDLGHDIITARDGVEGIEAAANKKPRLILCDITMPGMDGFEVVRRLAANVATREIPVIALTALTSTAELKQIESAGFAGSLSKTTDPTQLATLIEATLASCAASLPRALGGEI</sequence>
<keyword evidence="1 2" id="KW-0597">Phosphoprotein</keyword>
<dbReference type="GO" id="GO:0000160">
    <property type="term" value="P:phosphorelay signal transduction system"/>
    <property type="evidence" value="ECO:0007669"/>
    <property type="project" value="InterPro"/>
</dbReference>
<proteinExistence type="predicted"/>
<evidence type="ECO:0000313" key="5">
    <source>
        <dbReference type="Proteomes" id="UP000094472"/>
    </source>
</evidence>
<dbReference type="InterPro" id="IPR011006">
    <property type="entry name" value="CheY-like_superfamily"/>
</dbReference>
<feature type="modified residue" description="4-aspartylphosphate" evidence="2">
    <location>
        <position position="40"/>
    </location>
</feature>
<gene>
    <name evidence="4" type="ORF">AUC69_15475</name>
</gene>
<dbReference type="Proteomes" id="UP000094472">
    <property type="component" value="Unassembled WGS sequence"/>
</dbReference>
<dbReference type="AlphaFoldDB" id="A0A1E3VRL3"/>
<dbReference type="SMART" id="SM00448">
    <property type="entry name" value="REC"/>
    <property type="match status" value="1"/>
</dbReference>
<dbReference type="InterPro" id="IPR001789">
    <property type="entry name" value="Sig_transdc_resp-reg_receiver"/>
</dbReference>
<evidence type="ECO:0000259" key="3">
    <source>
        <dbReference type="PROSITE" id="PS50110"/>
    </source>
</evidence>
<evidence type="ECO:0000256" key="1">
    <source>
        <dbReference type="ARBA" id="ARBA00022553"/>
    </source>
</evidence>
<dbReference type="EMBL" id="LPWF01000030">
    <property type="protein sequence ID" value="ODR96165.1"/>
    <property type="molecule type" value="Genomic_DNA"/>
</dbReference>
<organism evidence="4 5">
    <name type="scientific">Methyloceanibacter superfactus</name>
    <dbReference type="NCBI Taxonomy" id="1774969"/>
    <lineage>
        <taxon>Bacteria</taxon>
        <taxon>Pseudomonadati</taxon>
        <taxon>Pseudomonadota</taxon>
        <taxon>Alphaproteobacteria</taxon>
        <taxon>Hyphomicrobiales</taxon>
        <taxon>Hyphomicrobiaceae</taxon>
        <taxon>Methyloceanibacter</taxon>
    </lineage>
</organism>
<dbReference type="STRING" id="1774969.AUC69_15475"/>
<evidence type="ECO:0000313" key="4">
    <source>
        <dbReference type="EMBL" id="ODR96165.1"/>
    </source>
</evidence>
<comment type="caution">
    <text evidence="4">The sequence shown here is derived from an EMBL/GenBank/DDBJ whole genome shotgun (WGS) entry which is preliminary data.</text>
</comment>
<accession>A0A1E3VRL3</accession>
<dbReference type="Pfam" id="PF00072">
    <property type="entry name" value="Response_reg"/>
    <property type="match status" value="1"/>
</dbReference>